<gene>
    <name evidence="1" type="ORF">BaRGS_00003872</name>
</gene>
<feature type="non-terminal residue" evidence="1">
    <location>
        <position position="73"/>
    </location>
</feature>
<comment type="caution">
    <text evidence="1">The sequence shown here is derived from an EMBL/GenBank/DDBJ whole genome shotgun (WGS) entry which is preliminary data.</text>
</comment>
<accession>A0ABD0LYP7</accession>
<name>A0ABD0LYP7_9CAEN</name>
<proteinExistence type="predicted"/>
<dbReference type="Proteomes" id="UP001519460">
    <property type="component" value="Unassembled WGS sequence"/>
</dbReference>
<protein>
    <submittedName>
        <fullName evidence="1">Uncharacterized protein</fullName>
    </submittedName>
</protein>
<organism evidence="1 2">
    <name type="scientific">Batillaria attramentaria</name>
    <dbReference type="NCBI Taxonomy" id="370345"/>
    <lineage>
        <taxon>Eukaryota</taxon>
        <taxon>Metazoa</taxon>
        <taxon>Spiralia</taxon>
        <taxon>Lophotrochozoa</taxon>
        <taxon>Mollusca</taxon>
        <taxon>Gastropoda</taxon>
        <taxon>Caenogastropoda</taxon>
        <taxon>Sorbeoconcha</taxon>
        <taxon>Cerithioidea</taxon>
        <taxon>Batillariidae</taxon>
        <taxon>Batillaria</taxon>
    </lineage>
</organism>
<sequence length="73" mass="8158">MERGLGGQKPRWMLVRYRPMYSDVCPACASQFEAAPTLARPYVIRPVWRNGKRGLKAEGPADAGKSSLYQFAV</sequence>
<keyword evidence="2" id="KW-1185">Reference proteome</keyword>
<evidence type="ECO:0000313" key="2">
    <source>
        <dbReference type="Proteomes" id="UP001519460"/>
    </source>
</evidence>
<evidence type="ECO:0000313" key="1">
    <source>
        <dbReference type="EMBL" id="KAK7504844.1"/>
    </source>
</evidence>
<dbReference type="AlphaFoldDB" id="A0ABD0LYP7"/>
<dbReference type="EMBL" id="JACVVK020000013">
    <property type="protein sequence ID" value="KAK7504844.1"/>
    <property type="molecule type" value="Genomic_DNA"/>
</dbReference>
<reference evidence="1 2" key="1">
    <citation type="journal article" date="2023" name="Sci. Data">
        <title>Genome assembly of the Korean intertidal mud-creeper Batillaria attramentaria.</title>
        <authorList>
            <person name="Patra A.K."/>
            <person name="Ho P.T."/>
            <person name="Jun S."/>
            <person name="Lee S.J."/>
            <person name="Kim Y."/>
            <person name="Won Y.J."/>
        </authorList>
    </citation>
    <scope>NUCLEOTIDE SEQUENCE [LARGE SCALE GENOMIC DNA]</scope>
    <source>
        <strain evidence="1">Wonlab-2016</strain>
    </source>
</reference>